<sequence>MRFSLTFASLLSSVFVCSAAAANAVSQAPLTSSASASSVTTSAVSTINNSASVTTGAASSSQPTATSTQDINLIRDRRLTSIISGLSGSSNGIAGWLSSLDSDGKWPDVNYATGCAAQRANWPARDHWARLLTMAGAWHGGLPGVSEYVKDASLESAILLGMRWWFDRDFTNPACLDNGGSASCPCNSTETLLWNTNWYSNVIGVPQLVVDVCLIMGTDILSEADENHCMLMSTRSYGAFARHASYMTGANILDVAKIGIDAGLLSSNESFVADAYSKIHQELLIKDGIMVDGIRSDGSFGQHGGLLYNGNYGTVYSNDVMDLELAAAGTEFSAGSASKTALANLFDGDKWMIVYNAINGVLHWDFVGSFKRYTCRQPMTAFVIKSVLPRFISFPVIDGQATADIGMNLTAVEELGNEWMSSTLTEFGVSLKDNDLTHANAGNLTGNRMFYANDYMVHRGKEYVTTLKMFSSRTKNTECTNSENPFGFHLSDGVLYTYLNGNEYEDIAAAWDWNLIPGITVDYNATSLSCSSSQFTGLQAFVGGVSDGQVGLAAMRYLNPATESLSWQKVWFFLEDDMQHVMVANISSKTNAPVYSILDQKRYVGPLVVDEYEKVGPTTGARSLWHGNIGYVLDPQETTSISFSVEEKRGNWSLIGISTQPPADVTLFTAWLQHDSLNTSSSYTTFPGTDFDTFLSKSRQFSLQSVQNDAQVSAIYDQAHETVFAVFWNESGGSTVLDVSLPNYSEARSLSITANGNIALIYDQRTNFITVSDPSQTLTAVEITFSLATFYTPQQLFSMRVFPIYLLSPLLAYAATNDQAALTDSAPNSSTTTSVVSTIPATNNTTKTLPTRATGANNINLNDILERRLVSIISELNSYTTSGDIARWRSSIDSNGKWPDVDYATGCAAQRANWPAGEHWRRLLSMAGAWHGGLTGADEYRKDANLESAIFLGMRWWFDRDFTSPGCLYNGGSASCPCDSAETLLWNPNWFSNVIGVPHLVVDTCMIIGRKELPEDVVNHCMSMATRSYEVFGRPKNFMAGANILDVSKIGIDAGLLSSNETLVVDAYDRIHREVIIKNVVKSDGIRSDGSFGQHGGLLYNGNYGKVYSNDALELELAALGTQLSAGSDSKNALARLYEGSRWMIFYNAVSGVLHWDFSVLPRFISFPVIDGQASANLGINLTAVEELGNKWMSSSLTDFATSLKVGNLPHANAGNLKGNRMFYTNDYMVRSSWRTVYFDPEDVLLENKNLGVYQLTKRVQCALIVHVVTELILLQPFGFHLSDGALYTYVKGNEYEDIAAAWDWDLIPGTTVDYKGTALDCSHTQFLGLHTFVGGVSNGRVGLAAMRYSNPATKTLSWQKAWFFLEDDVQHVMIANVSSTTKAPVYSVLDQKRYVGPLVVDGQEKQGFNGVGKTNSLWHNNVGYVTDPNGKTSISFIVEEKRGDWSTIGISTQPPTNVTLFSARLQHISLNTPSSYTAFPGTDSNTFYSKSRQFSLQSTQNDAQVSAIYDQAHETLFAVFWNASGGSANLNITHPKHPDADNLFITANRNVALIYDQRTSNVTVSDPSQTLTTVTVTFSFRKVGKEARRKDLVVNFPTGGLSGSSIFQQI</sequence>
<dbReference type="SUPFAM" id="SSF48230">
    <property type="entry name" value="Chondroitin AC/alginate lyase"/>
    <property type="match status" value="2"/>
</dbReference>
<evidence type="ECO:0000256" key="3">
    <source>
        <dbReference type="ARBA" id="ARBA00023239"/>
    </source>
</evidence>
<evidence type="ECO:0000256" key="2">
    <source>
        <dbReference type="ARBA" id="ARBA00022729"/>
    </source>
</evidence>
<evidence type="ECO:0000313" key="8">
    <source>
        <dbReference type="EMBL" id="SJL05721.1"/>
    </source>
</evidence>
<dbReference type="InterPro" id="IPR004103">
    <property type="entry name" value="Lyase_8_C"/>
</dbReference>
<evidence type="ECO:0000256" key="1">
    <source>
        <dbReference type="ARBA" id="ARBA00006699"/>
    </source>
</evidence>
<dbReference type="GO" id="GO:0016837">
    <property type="term" value="F:carbon-oxygen lyase activity, acting on polysaccharides"/>
    <property type="evidence" value="ECO:0007669"/>
    <property type="project" value="UniProtKB-ARBA"/>
</dbReference>
<feature type="domain" description="Polysaccharide lyase family 8 central" evidence="5">
    <location>
        <begin position="1277"/>
        <end position="1483"/>
    </location>
</feature>
<feature type="domain" description="Polysaccharide lyase family 8 C-terminal" evidence="6">
    <location>
        <begin position="1501"/>
        <end position="1576"/>
    </location>
</feature>
<dbReference type="Gene3D" id="2.60.220.10">
    <property type="entry name" value="Polysaccharide lyase family 8-like, C-terminal"/>
    <property type="match status" value="2"/>
</dbReference>
<comment type="similarity">
    <text evidence="1">Belongs to the polysaccharide lyase 8 family.</text>
</comment>
<protein>
    <recommendedName>
        <fullName evidence="10">Polysaccharide lyase family 8 protein</fullName>
    </recommendedName>
</protein>
<dbReference type="Pfam" id="PF02884">
    <property type="entry name" value="Lyase_8_C"/>
    <property type="match status" value="2"/>
</dbReference>
<evidence type="ECO:0000259" key="7">
    <source>
        <dbReference type="Pfam" id="PF08124"/>
    </source>
</evidence>
<dbReference type="Proteomes" id="UP000219338">
    <property type="component" value="Unassembled WGS sequence"/>
</dbReference>
<dbReference type="InterPro" id="IPR014718">
    <property type="entry name" value="GH-type_carb-bd"/>
</dbReference>
<dbReference type="InterPro" id="IPR003159">
    <property type="entry name" value="Lyase_8_central_dom"/>
</dbReference>
<dbReference type="Gene3D" id="2.70.98.10">
    <property type="match status" value="2"/>
</dbReference>
<dbReference type="GO" id="GO:0005576">
    <property type="term" value="C:extracellular region"/>
    <property type="evidence" value="ECO:0007669"/>
    <property type="project" value="InterPro"/>
</dbReference>
<reference evidence="9" key="1">
    <citation type="journal article" date="2017" name="Nat. Ecol. Evol.">
        <title>Genome expansion and lineage-specific genetic innovations in the forest pathogenic fungi Armillaria.</title>
        <authorList>
            <person name="Sipos G."/>
            <person name="Prasanna A.N."/>
            <person name="Walter M.C."/>
            <person name="O'Connor E."/>
            <person name="Balint B."/>
            <person name="Krizsan K."/>
            <person name="Kiss B."/>
            <person name="Hess J."/>
            <person name="Varga T."/>
            <person name="Slot J."/>
            <person name="Riley R."/>
            <person name="Boka B."/>
            <person name="Rigling D."/>
            <person name="Barry K."/>
            <person name="Lee J."/>
            <person name="Mihaltcheva S."/>
            <person name="LaButti K."/>
            <person name="Lipzen A."/>
            <person name="Waldron R."/>
            <person name="Moloney N.M."/>
            <person name="Sperisen C."/>
            <person name="Kredics L."/>
            <person name="Vagvoelgyi C."/>
            <person name="Patrignani A."/>
            <person name="Fitzpatrick D."/>
            <person name="Nagy I."/>
            <person name="Doyle S."/>
            <person name="Anderson J.B."/>
            <person name="Grigoriev I.V."/>
            <person name="Gueldener U."/>
            <person name="Muensterkoetter M."/>
            <person name="Nagy L.G."/>
        </authorList>
    </citation>
    <scope>NUCLEOTIDE SEQUENCE [LARGE SCALE GENOMIC DNA]</scope>
    <source>
        <strain evidence="9">C18/9</strain>
    </source>
</reference>
<dbReference type="OrthoDB" id="5980780at2759"/>
<organism evidence="8 9">
    <name type="scientific">Armillaria ostoyae</name>
    <name type="common">Armillaria root rot fungus</name>
    <dbReference type="NCBI Taxonomy" id="47428"/>
    <lineage>
        <taxon>Eukaryota</taxon>
        <taxon>Fungi</taxon>
        <taxon>Dikarya</taxon>
        <taxon>Basidiomycota</taxon>
        <taxon>Agaricomycotina</taxon>
        <taxon>Agaricomycetes</taxon>
        <taxon>Agaricomycetidae</taxon>
        <taxon>Agaricales</taxon>
        <taxon>Marasmiineae</taxon>
        <taxon>Physalacriaceae</taxon>
        <taxon>Armillaria</taxon>
    </lineage>
</organism>
<feature type="domain" description="Polysaccharide lyase family 8 C-terminal" evidence="6">
    <location>
        <begin position="706"/>
        <end position="781"/>
    </location>
</feature>
<feature type="domain" description="Polysaccharide lyase family 8 central" evidence="5">
    <location>
        <begin position="447"/>
        <end position="689"/>
    </location>
</feature>
<feature type="domain" description="Polysaccharide lyase 8 N-terminal alpha-helical" evidence="7">
    <location>
        <begin position="891"/>
        <end position="1109"/>
    </location>
</feature>
<dbReference type="GO" id="GO:0005975">
    <property type="term" value="P:carbohydrate metabolic process"/>
    <property type="evidence" value="ECO:0007669"/>
    <property type="project" value="InterPro"/>
</dbReference>
<dbReference type="SUPFAM" id="SSF74650">
    <property type="entry name" value="Galactose mutarotase-like"/>
    <property type="match status" value="2"/>
</dbReference>
<dbReference type="SUPFAM" id="SSF49863">
    <property type="entry name" value="Hyaluronate lyase-like, C-terminal domain"/>
    <property type="match status" value="2"/>
</dbReference>
<gene>
    <name evidence="8" type="ORF">ARMOST_09057</name>
</gene>
<keyword evidence="3" id="KW-0456">Lyase</keyword>
<evidence type="ECO:0000313" key="9">
    <source>
        <dbReference type="Proteomes" id="UP000219338"/>
    </source>
</evidence>
<feature type="signal peptide" evidence="4">
    <location>
        <begin position="1"/>
        <end position="21"/>
    </location>
</feature>
<dbReference type="PANTHER" id="PTHR38481">
    <property type="entry name" value="HYALURONATE LYASE"/>
    <property type="match status" value="1"/>
</dbReference>
<feature type="chain" id="PRO_5012108674" description="Polysaccharide lyase family 8 protein" evidence="4">
    <location>
        <begin position="22"/>
        <end position="1611"/>
    </location>
</feature>
<dbReference type="InterPro" id="IPR008929">
    <property type="entry name" value="Chondroitin_lyas"/>
</dbReference>
<evidence type="ECO:0000259" key="6">
    <source>
        <dbReference type="Pfam" id="PF02884"/>
    </source>
</evidence>
<dbReference type="Pfam" id="PF02278">
    <property type="entry name" value="Lyase_8"/>
    <property type="match status" value="2"/>
</dbReference>
<evidence type="ECO:0000256" key="4">
    <source>
        <dbReference type="SAM" id="SignalP"/>
    </source>
</evidence>
<dbReference type="Pfam" id="PF08124">
    <property type="entry name" value="Lyase_8_N"/>
    <property type="match status" value="2"/>
</dbReference>
<dbReference type="EMBL" id="FUEG01000006">
    <property type="protein sequence ID" value="SJL05721.1"/>
    <property type="molecule type" value="Genomic_DNA"/>
</dbReference>
<dbReference type="PANTHER" id="PTHR38481:SF1">
    <property type="entry name" value="HYALURONATE LYASE"/>
    <property type="match status" value="1"/>
</dbReference>
<accession>A0A284RAG9</accession>
<keyword evidence="2 4" id="KW-0732">Signal</keyword>
<dbReference type="InterPro" id="IPR012970">
    <property type="entry name" value="Lyase_8_alpha_N"/>
</dbReference>
<dbReference type="InterPro" id="IPR011071">
    <property type="entry name" value="Lyase_8-like_C"/>
</dbReference>
<dbReference type="Gene3D" id="1.50.10.100">
    <property type="entry name" value="Chondroitin AC/alginate lyase"/>
    <property type="match status" value="2"/>
</dbReference>
<keyword evidence="9" id="KW-1185">Reference proteome</keyword>
<proteinExistence type="inferred from homology"/>
<dbReference type="InterPro" id="IPR011013">
    <property type="entry name" value="Gal_mutarotase_sf_dom"/>
</dbReference>
<evidence type="ECO:0000259" key="5">
    <source>
        <dbReference type="Pfam" id="PF02278"/>
    </source>
</evidence>
<feature type="domain" description="Polysaccharide lyase 8 N-terminal alpha-helical" evidence="7">
    <location>
        <begin position="85"/>
        <end position="342"/>
    </location>
</feature>
<evidence type="ECO:0008006" key="10">
    <source>
        <dbReference type="Google" id="ProtNLM"/>
    </source>
</evidence>
<dbReference type="InterPro" id="IPR038970">
    <property type="entry name" value="Lyase_8"/>
</dbReference>
<name>A0A284RAG9_ARMOS</name>
<dbReference type="GO" id="GO:0030246">
    <property type="term" value="F:carbohydrate binding"/>
    <property type="evidence" value="ECO:0007669"/>
    <property type="project" value="InterPro"/>
</dbReference>